<dbReference type="Pfam" id="PF26012">
    <property type="entry name" value="HH_RND_rel"/>
    <property type="match status" value="1"/>
</dbReference>
<keyword evidence="2" id="KW-0472">Membrane</keyword>
<dbReference type="Pfam" id="PF26018">
    <property type="entry name" value="BSH_RND_rel"/>
    <property type="match status" value="1"/>
</dbReference>
<feature type="domain" description="RND related barrel-sandwich hybrid" evidence="5">
    <location>
        <begin position="66"/>
        <end position="248"/>
    </location>
</feature>
<reference evidence="7" key="1">
    <citation type="journal article" date="2016" name="Genome Announc.">
        <title>Complete genome sequence of Alkaliphilus metalliredigens strain QYMF, an alkaliphilic and metal-reducing bacterium isolated from borax-contaminated leachate ponds.</title>
        <authorList>
            <person name="Hwang C."/>
            <person name="Copeland A."/>
            <person name="Lucas S."/>
            <person name="Lapidus A."/>
            <person name="Barry K."/>
            <person name="Detter J.C."/>
            <person name="Glavina Del Rio T."/>
            <person name="Hammon N."/>
            <person name="Israni S."/>
            <person name="Dalin E."/>
            <person name="Tice H."/>
            <person name="Pitluck S."/>
            <person name="Chertkov O."/>
            <person name="Brettin T."/>
            <person name="Bruce D."/>
            <person name="Han C."/>
            <person name="Schmutz J."/>
            <person name="Larimer F."/>
            <person name="Land M.L."/>
            <person name="Hauser L."/>
            <person name="Kyrpides N."/>
            <person name="Mikhailova N."/>
            <person name="Ye Q."/>
            <person name="Zhou J."/>
            <person name="Richardson P."/>
            <person name="Fields M.W."/>
        </authorList>
    </citation>
    <scope>NUCLEOTIDE SEQUENCE [LARGE SCALE GENOMIC DNA]</scope>
    <source>
        <strain evidence="7">QYMF</strain>
    </source>
</reference>
<evidence type="ECO:0000313" key="7">
    <source>
        <dbReference type="Proteomes" id="UP000001572"/>
    </source>
</evidence>
<evidence type="ECO:0000259" key="4">
    <source>
        <dbReference type="Pfam" id="PF26012"/>
    </source>
</evidence>
<dbReference type="KEGG" id="amt:Amet_2805"/>
<dbReference type="EMBL" id="CP000724">
    <property type="protein sequence ID" value="ABR48955.1"/>
    <property type="molecule type" value="Genomic_DNA"/>
</dbReference>
<gene>
    <name evidence="6" type="ordered locus">Amet_2805</name>
</gene>
<evidence type="ECO:0000259" key="3">
    <source>
        <dbReference type="Pfam" id="PF26011"/>
    </source>
</evidence>
<keyword evidence="1" id="KW-0175">Coiled coil</keyword>
<evidence type="ECO:0000256" key="1">
    <source>
        <dbReference type="SAM" id="Coils"/>
    </source>
</evidence>
<dbReference type="RefSeq" id="WP_012063926.1">
    <property type="nucleotide sequence ID" value="NC_009633.1"/>
</dbReference>
<dbReference type="HOGENOM" id="CLU_052312_0_0_9"/>
<accession>A6TRY7</accession>
<evidence type="ECO:0000256" key="2">
    <source>
        <dbReference type="SAM" id="Phobius"/>
    </source>
</evidence>
<keyword evidence="2" id="KW-1133">Transmembrane helix</keyword>
<feature type="coiled-coil region" evidence="1">
    <location>
        <begin position="119"/>
        <end position="207"/>
    </location>
</feature>
<evidence type="ECO:0000259" key="5">
    <source>
        <dbReference type="Pfam" id="PF26018"/>
    </source>
</evidence>
<dbReference type="AlphaFoldDB" id="A6TRY7"/>
<keyword evidence="2" id="KW-0812">Transmembrane</keyword>
<protein>
    <submittedName>
        <fullName evidence="6">Uncharacterized protein</fullName>
    </submittedName>
</protein>
<sequence>MQHKKRKKRKTWRNYLGKIIVLFIIFLYFISRMGSFSFISSSETYTIQHGKIQEIVSTNGLIVRAEKHLGTLSEGEIKYYVNDGERVAAGQRIAEVRLQDLDEKAHQSLESVDLKIESMENIEHEAGIFQRDIEKLDDQIEAVMNKIQGDIQLKRYNQLEEYREQLQGYINKKDSIMGQGHFEGQDLTELTEQRQNLLSEINRAVQVIISDEPGVIGMGSDGLESVLTLKSINEISVDNVELFETNHEVEERGIRLITDHQWSIVTILRKDEQLGFDEGRTVRVKPQGQEREYRAQVRSVIEEEESTILILDLTEHMPGFYHHRRLDFDIIKNSYEGAVVPHEAVVEQEGKIGVYRVDVNGFARFIPIEMRTQNSEYALIHDGSFRVTEDNEEPVTVRTVNLYDEIIENARRVSDGDRIR</sequence>
<feature type="transmembrane region" description="Helical" evidence="2">
    <location>
        <begin position="12"/>
        <end position="30"/>
    </location>
</feature>
<dbReference type="STRING" id="293826.Amet_2805"/>
<dbReference type="InterPro" id="IPR058709">
    <property type="entry name" value="BSH_RND-rel"/>
</dbReference>
<dbReference type="OrthoDB" id="1834786at2"/>
<dbReference type="eggNOG" id="COG0845">
    <property type="taxonomic scope" value="Bacteria"/>
</dbReference>
<feature type="domain" description="RND related alpha-helical hairpin" evidence="4">
    <location>
        <begin position="102"/>
        <end position="203"/>
    </location>
</feature>
<dbReference type="InterPro" id="IPR058729">
    <property type="entry name" value="Beta-barrel_RND-rel"/>
</dbReference>
<dbReference type="Pfam" id="PF26011">
    <property type="entry name" value="Beta-barrel_RND_rel"/>
    <property type="match status" value="1"/>
</dbReference>
<evidence type="ECO:0000313" key="6">
    <source>
        <dbReference type="EMBL" id="ABR48955.1"/>
    </source>
</evidence>
<organism evidence="6 7">
    <name type="scientific">Alkaliphilus metalliredigens (strain QYMF)</name>
    <dbReference type="NCBI Taxonomy" id="293826"/>
    <lineage>
        <taxon>Bacteria</taxon>
        <taxon>Bacillati</taxon>
        <taxon>Bacillota</taxon>
        <taxon>Clostridia</taxon>
        <taxon>Peptostreptococcales</taxon>
        <taxon>Natronincolaceae</taxon>
        <taxon>Alkaliphilus</taxon>
    </lineage>
</organism>
<dbReference type="InterPro" id="IPR058728">
    <property type="entry name" value="HH_RND-rel"/>
</dbReference>
<dbReference type="Proteomes" id="UP000001572">
    <property type="component" value="Chromosome"/>
</dbReference>
<feature type="domain" description="RND related beta-barrel" evidence="3">
    <location>
        <begin position="262"/>
        <end position="333"/>
    </location>
</feature>
<proteinExistence type="predicted"/>
<keyword evidence="7" id="KW-1185">Reference proteome</keyword>
<name>A6TRY7_ALKMQ</name>